<keyword evidence="1" id="KW-0863">Zinc-finger</keyword>
<feature type="compositionally biased region" description="Acidic residues" evidence="2">
    <location>
        <begin position="174"/>
        <end position="192"/>
    </location>
</feature>
<feature type="region of interest" description="Disordered" evidence="2">
    <location>
        <begin position="1"/>
        <end position="21"/>
    </location>
</feature>
<evidence type="ECO:0000313" key="5">
    <source>
        <dbReference type="Proteomes" id="UP001597119"/>
    </source>
</evidence>
<dbReference type="PROSITE" id="PS50966">
    <property type="entry name" value="ZF_SWIM"/>
    <property type="match status" value="1"/>
</dbReference>
<organism evidence="4 5">
    <name type="scientific">Halorientalis brevis</name>
    <dbReference type="NCBI Taxonomy" id="1126241"/>
    <lineage>
        <taxon>Archaea</taxon>
        <taxon>Methanobacteriati</taxon>
        <taxon>Methanobacteriota</taxon>
        <taxon>Stenosarchaea group</taxon>
        <taxon>Halobacteria</taxon>
        <taxon>Halobacteriales</taxon>
        <taxon>Haloarculaceae</taxon>
        <taxon>Halorientalis</taxon>
    </lineage>
</organism>
<dbReference type="RefSeq" id="WP_247381692.1">
    <property type="nucleotide sequence ID" value="NZ_JALLGV010000011.1"/>
</dbReference>
<evidence type="ECO:0000313" key="4">
    <source>
        <dbReference type="EMBL" id="MFD1588161.1"/>
    </source>
</evidence>
<comment type="caution">
    <text evidence="4">The sequence shown here is derived from an EMBL/GenBank/DDBJ whole genome shotgun (WGS) entry which is preliminary data.</text>
</comment>
<keyword evidence="1" id="KW-0479">Metal-binding</keyword>
<dbReference type="AlphaFoldDB" id="A0ABD6CCV3"/>
<feature type="domain" description="SWIM-type" evidence="3">
    <location>
        <begin position="223"/>
        <end position="253"/>
    </location>
</feature>
<name>A0ABD6CCV3_9EURY</name>
<evidence type="ECO:0000259" key="3">
    <source>
        <dbReference type="PROSITE" id="PS50966"/>
    </source>
</evidence>
<evidence type="ECO:0000256" key="1">
    <source>
        <dbReference type="PROSITE-ProRule" id="PRU00325"/>
    </source>
</evidence>
<dbReference type="InterPro" id="IPR007527">
    <property type="entry name" value="Znf_SWIM"/>
</dbReference>
<evidence type="ECO:0000256" key="2">
    <source>
        <dbReference type="SAM" id="MobiDB-lite"/>
    </source>
</evidence>
<dbReference type="Proteomes" id="UP001597119">
    <property type="component" value="Unassembled WGS sequence"/>
</dbReference>
<dbReference type="GO" id="GO:0008270">
    <property type="term" value="F:zinc ion binding"/>
    <property type="evidence" value="ECO:0007669"/>
    <property type="project" value="UniProtKB-KW"/>
</dbReference>
<keyword evidence="5" id="KW-1185">Reference proteome</keyword>
<feature type="compositionally biased region" description="Low complexity" evidence="2">
    <location>
        <begin position="1"/>
        <end position="14"/>
    </location>
</feature>
<accession>A0ABD6CCV3</accession>
<keyword evidence="1" id="KW-0862">Zinc</keyword>
<feature type="region of interest" description="Disordered" evidence="2">
    <location>
        <begin position="174"/>
        <end position="203"/>
    </location>
</feature>
<sequence length="267" mass="29423">MSTDDTTTASSDASEQTTPDVETCAFCETSLERGSQHTSNNRMAILWTCPECKVGALATVEHSGPPSDRCQDRLDHAQSNAVTGLSVYRVAAFITDGLPTGEYTIERTDEHEFVIQPPETASQWDVLRLVDRLSIGPLSAETVAGHVRVEDARWSGSADAMADGGVMQARVADSEMEDSDEDPFAVEDDDEPRTERAKTEDMDVSFLEKPGKYEVHSASDSYYEVDVIAEECSCPDERVDRCKHIRRVDIEIRAGLVPRPDGKLPEH</sequence>
<gene>
    <name evidence="4" type="ORF">ACFR9U_14355</name>
</gene>
<protein>
    <recommendedName>
        <fullName evidence="3">SWIM-type domain-containing protein</fullName>
    </recommendedName>
</protein>
<reference evidence="4 5" key="1">
    <citation type="journal article" date="2019" name="Int. J. Syst. Evol. Microbiol.">
        <title>The Global Catalogue of Microorganisms (GCM) 10K type strain sequencing project: providing services to taxonomists for standard genome sequencing and annotation.</title>
        <authorList>
            <consortium name="The Broad Institute Genomics Platform"/>
            <consortium name="The Broad Institute Genome Sequencing Center for Infectious Disease"/>
            <person name="Wu L."/>
            <person name="Ma J."/>
        </authorList>
    </citation>
    <scope>NUCLEOTIDE SEQUENCE [LARGE SCALE GENOMIC DNA]</scope>
    <source>
        <strain evidence="4 5">CGMCC 1.12125</strain>
    </source>
</reference>
<proteinExistence type="predicted"/>
<dbReference type="EMBL" id="JBHUDJ010000009">
    <property type="protein sequence ID" value="MFD1588161.1"/>
    <property type="molecule type" value="Genomic_DNA"/>
</dbReference>